<accession>A0ABV6KRQ7</accession>
<dbReference type="EMBL" id="JBHLUU010000078">
    <property type="protein sequence ID" value="MFC0475998.1"/>
    <property type="molecule type" value="Genomic_DNA"/>
</dbReference>
<organism evidence="1 2">
    <name type="scientific">Robertmurraya beringensis</name>
    <dbReference type="NCBI Taxonomy" id="641660"/>
    <lineage>
        <taxon>Bacteria</taxon>
        <taxon>Bacillati</taxon>
        <taxon>Bacillota</taxon>
        <taxon>Bacilli</taxon>
        <taxon>Bacillales</taxon>
        <taxon>Bacillaceae</taxon>
        <taxon>Robertmurraya</taxon>
    </lineage>
</organism>
<sequence>MKRFCIFLFGLFFVVSLTGCIGEEYDFSPPTASLTNPEDITQEEKLAEANINWTFDEKYNKETKDILSLAKKQNKMHFNSGQKVQFSLQDGYFDEKNVKISLWQNENKIDLEMDNAGPYFNLPKDKGEFMIVLDLPTDKGTAQYVGNIVIQ</sequence>
<dbReference type="RefSeq" id="WP_340904056.1">
    <property type="nucleotide sequence ID" value="NZ_JBHLUU010000078.1"/>
</dbReference>
<proteinExistence type="predicted"/>
<evidence type="ECO:0000313" key="1">
    <source>
        <dbReference type="EMBL" id="MFC0475998.1"/>
    </source>
</evidence>
<evidence type="ECO:0000313" key="2">
    <source>
        <dbReference type="Proteomes" id="UP001589738"/>
    </source>
</evidence>
<protein>
    <recommendedName>
        <fullName evidence="3">Lipoprotein</fullName>
    </recommendedName>
</protein>
<evidence type="ECO:0008006" key="3">
    <source>
        <dbReference type="Google" id="ProtNLM"/>
    </source>
</evidence>
<comment type="caution">
    <text evidence="1">The sequence shown here is derived from an EMBL/GenBank/DDBJ whole genome shotgun (WGS) entry which is preliminary data.</text>
</comment>
<name>A0ABV6KRQ7_9BACI</name>
<dbReference type="Proteomes" id="UP001589738">
    <property type="component" value="Unassembled WGS sequence"/>
</dbReference>
<reference evidence="1 2" key="1">
    <citation type="submission" date="2024-09" db="EMBL/GenBank/DDBJ databases">
        <authorList>
            <person name="Sun Q."/>
            <person name="Mori K."/>
        </authorList>
    </citation>
    <scope>NUCLEOTIDE SEQUENCE [LARGE SCALE GENOMIC DNA]</scope>
    <source>
        <strain evidence="1 2">CGMCC 1.9126</strain>
    </source>
</reference>
<gene>
    <name evidence="1" type="ORF">ACFFHF_12200</name>
</gene>
<dbReference type="PROSITE" id="PS51257">
    <property type="entry name" value="PROKAR_LIPOPROTEIN"/>
    <property type="match status" value="1"/>
</dbReference>
<keyword evidence="2" id="KW-1185">Reference proteome</keyword>